<dbReference type="InterPro" id="IPR051783">
    <property type="entry name" value="NAD(P)-dependent_oxidoreduct"/>
</dbReference>
<dbReference type="Proteomes" id="UP000559860">
    <property type="component" value="Unassembled WGS sequence"/>
</dbReference>
<dbReference type="RefSeq" id="WP_182985926.1">
    <property type="nucleotide sequence ID" value="NZ_JABEQD010000004.1"/>
</dbReference>
<dbReference type="GO" id="GO:0005737">
    <property type="term" value="C:cytoplasm"/>
    <property type="evidence" value="ECO:0007669"/>
    <property type="project" value="TreeGrafter"/>
</dbReference>
<evidence type="ECO:0000313" key="2">
    <source>
        <dbReference type="EMBL" id="MBB2168358.1"/>
    </source>
</evidence>
<evidence type="ECO:0000313" key="3">
    <source>
        <dbReference type="Proteomes" id="UP000559860"/>
    </source>
</evidence>
<dbReference type="Pfam" id="PF13460">
    <property type="entry name" value="NAD_binding_10"/>
    <property type="match status" value="1"/>
</dbReference>
<dbReference type="InterPro" id="IPR016040">
    <property type="entry name" value="NAD(P)-bd_dom"/>
</dbReference>
<accession>A0A7W4NYB2</accession>
<gene>
    <name evidence="2" type="ORF">HLH36_08340</name>
</gene>
<comment type="caution">
    <text evidence="2">The sequence shown here is derived from an EMBL/GenBank/DDBJ whole genome shotgun (WGS) entry which is preliminary data.</text>
</comment>
<dbReference type="SUPFAM" id="SSF51735">
    <property type="entry name" value="NAD(P)-binding Rossmann-fold domains"/>
    <property type="match status" value="1"/>
</dbReference>
<dbReference type="InterPro" id="IPR036291">
    <property type="entry name" value="NAD(P)-bd_dom_sf"/>
</dbReference>
<feature type="domain" description="NAD(P)-binding" evidence="1">
    <location>
        <begin position="9"/>
        <end position="118"/>
    </location>
</feature>
<dbReference type="GO" id="GO:0004029">
    <property type="term" value="F:aldehyde dehydrogenase (NAD+) activity"/>
    <property type="evidence" value="ECO:0007669"/>
    <property type="project" value="TreeGrafter"/>
</dbReference>
<dbReference type="PANTHER" id="PTHR48079:SF6">
    <property type="entry name" value="NAD(P)-BINDING DOMAIN-CONTAINING PROTEIN-RELATED"/>
    <property type="match status" value="1"/>
</dbReference>
<name>A0A7W4NYB2_9PROT</name>
<proteinExistence type="predicted"/>
<sequence length="315" mass="34171">MTKTMLVLGATGGVGGAVTRAMLKRGWQVRALVRTPDRAATGWKDAQAPHWIKGDAMSRDDVTRAARGVSVIFHGVNPPGYRDWENTVLPMIDNTIAAARAAGGARIVLPGTIYNYDPAEISLVDGETPQRPKGKKGAIRVELESRLTRAAPDVPSLIARAGDFFGPDVGQSWFAQAMAKPPLRRIINPGSPGIGHAWAYVPDLAEAIVRLLELPAGRLQPAECVQFAGFWDADGSDMAAAIRRAAHAPRLPVRRFPWWLMRALSPFGGFPREVMEVRPFWNHAVRLDNSRLVTLLGTEPHTDLDQAVATTLAAS</sequence>
<dbReference type="PANTHER" id="PTHR48079">
    <property type="entry name" value="PROTEIN YEEZ"/>
    <property type="match status" value="1"/>
</dbReference>
<keyword evidence="3" id="KW-1185">Reference proteome</keyword>
<protein>
    <submittedName>
        <fullName evidence="2">NAD(P)H-binding protein</fullName>
    </submittedName>
</protein>
<reference evidence="2 3" key="1">
    <citation type="submission" date="2020-04" db="EMBL/GenBank/DDBJ databases">
        <title>Description of novel Gluconacetobacter.</title>
        <authorList>
            <person name="Sombolestani A."/>
        </authorList>
    </citation>
    <scope>NUCLEOTIDE SEQUENCE [LARGE SCALE GENOMIC DNA]</scope>
    <source>
        <strain evidence="2 3">LMG 27801</strain>
    </source>
</reference>
<dbReference type="EMBL" id="JABEQD010000004">
    <property type="protein sequence ID" value="MBB2168358.1"/>
    <property type="molecule type" value="Genomic_DNA"/>
</dbReference>
<dbReference type="AlphaFoldDB" id="A0A7W4NYB2"/>
<dbReference type="Gene3D" id="3.40.50.720">
    <property type="entry name" value="NAD(P)-binding Rossmann-like Domain"/>
    <property type="match status" value="1"/>
</dbReference>
<organism evidence="2 3">
    <name type="scientific">Gluconacetobacter aggeris</name>
    <dbReference type="NCBI Taxonomy" id="1286186"/>
    <lineage>
        <taxon>Bacteria</taxon>
        <taxon>Pseudomonadati</taxon>
        <taxon>Pseudomonadota</taxon>
        <taxon>Alphaproteobacteria</taxon>
        <taxon>Acetobacterales</taxon>
        <taxon>Acetobacteraceae</taxon>
        <taxon>Gluconacetobacter</taxon>
    </lineage>
</organism>
<evidence type="ECO:0000259" key="1">
    <source>
        <dbReference type="Pfam" id="PF13460"/>
    </source>
</evidence>